<feature type="transmembrane region" description="Helical" evidence="8">
    <location>
        <begin position="411"/>
        <end position="431"/>
    </location>
</feature>
<feature type="coiled-coil region" evidence="7">
    <location>
        <begin position="165"/>
        <end position="192"/>
    </location>
</feature>
<keyword evidence="5 8" id="KW-1133">Transmembrane helix</keyword>
<organism evidence="11 12">
    <name type="scientific">Hydrogenispora ethanolica</name>
    <dbReference type="NCBI Taxonomy" id="1082276"/>
    <lineage>
        <taxon>Bacteria</taxon>
        <taxon>Bacillati</taxon>
        <taxon>Bacillota</taxon>
        <taxon>Hydrogenispora</taxon>
    </lineage>
</organism>
<keyword evidence="12" id="KW-1185">Reference proteome</keyword>
<evidence type="ECO:0000259" key="9">
    <source>
        <dbReference type="Pfam" id="PF02706"/>
    </source>
</evidence>
<evidence type="ECO:0000256" key="1">
    <source>
        <dbReference type="ARBA" id="ARBA00004651"/>
    </source>
</evidence>
<sequence>MDESTVDLKELLRILKKRRLFIINVFLIAVIIAVLVSFLTPPTFEAETVVRVKQSKGLADSLLSDLPMGNTMATKQLMSTYAEILKSRTVLEMVLAKTPSSGKKPLTYETFSKRITTEPVKDTELLKIAVEAPSAEESKRLANLLVDSFIQRLTFLARVTQTEVRQFIGSRLDEAKKELDKTEAALERYKRTEKIVDVEAEVKAVVDRMSAINQLSAQNIVNQASSQARLRSAEKQLAGQKQGFVADNPLIQQYKSKLGDSEVQLVSLLQQYTEKHPQVIALRAAIEETKLKLNQEISKVVNAESVSANPLYQKLMVDRLQSQAEIAAYDSQAKALAGIIAQNEAELSELPAKEQSLGRLMLDANLTQQIYLMLANRFEEARISEVMQPTDIQIIDVAVAPEKPIKPKKTLNVLIAAFLGLFAGTGLAFMIEYLNKTIRDTEDVRLYLDLPVLGSIPKFQEEQASINEFWGQLLGSFKKKQPHRRRRRS</sequence>
<dbReference type="InterPro" id="IPR003856">
    <property type="entry name" value="LPS_length_determ_N"/>
</dbReference>
<feature type="transmembrane region" description="Helical" evidence="8">
    <location>
        <begin position="20"/>
        <end position="39"/>
    </location>
</feature>
<evidence type="ECO:0000256" key="5">
    <source>
        <dbReference type="ARBA" id="ARBA00022989"/>
    </source>
</evidence>
<evidence type="ECO:0000256" key="8">
    <source>
        <dbReference type="SAM" id="Phobius"/>
    </source>
</evidence>
<accession>A0A4R1RW27</accession>
<comment type="subcellular location">
    <subcellularLocation>
        <location evidence="1">Cell membrane</location>
        <topology evidence="1">Multi-pass membrane protein</topology>
    </subcellularLocation>
</comment>
<dbReference type="AlphaFoldDB" id="A0A4R1RW27"/>
<keyword evidence="6 8" id="KW-0472">Membrane</keyword>
<evidence type="ECO:0000256" key="3">
    <source>
        <dbReference type="ARBA" id="ARBA00022475"/>
    </source>
</evidence>
<dbReference type="InterPro" id="IPR050445">
    <property type="entry name" value="Bact_polysacc_biosynth/exp"/>
</dbReference>
<dbReference type="Pfam" id="PF13807">
    <property type="entry name" value="GNVR"/>
    <property type="match status" value="1"/>
</dbReference>
<name>A0A4R1RW27_HYDET</name>
<dbReference type="GO" id="GO:0004713">
    <property type="term" value="F:protein tyrosine kinase activity"/>
    <property type="evidence" value="ECO:0007669"/>
    <property type="project" value="TreeGrafter"/>
</dbReference>
<evidence type="ECO:0000256" key="2">
    <source>
        <dbReference type="ARBA" id="ARBA00006683"/>
    </source>
</evidence>
<protein>
    <submittedName>
        <fullName evidence="11">Polysaccharide chain length determinant protein (PEP-CTERM system associated)</fullName>
    </submittedName>
</protein>
<dbReference type="GO" id="GO:0005886">
    <property type="term" value="C:plasma membrane"/>
    <property type="evidence" value="ECO:0007669"/>
    <property type="project" value="UniProtKB-SubCell"/>
</dbReference>
<dbReference type="InterPro" id="IPR032807">
    <property type="entry name" value="GNVR"/>
</dbReference>
<evidence type="ECO:0000256" key="6">
    <source>
        <dbReference type="ARBA" id="ARBA00023136"/>
    </source>
</evidence>
<evidence type="ECO:0000259" key="10">
    <source>
        <dbReference type="Pfam" id="PF13807"/>
    </source>
</evidence>
<dbReference type="PANTHER" id="PTHR32309">
    <property type="entry name" value="TYROSINE-PROTEIN KINASE"/>
    <property type="match status" value="1"/>
</dbReference>
<keyword evidence="3" id="KW-1003">Cell membrane</keyword>
<dbReference type="Pfam" id="PF02706">
    <property type="entry name" value="Wzz"/>
    <property type="match status" value="1"/>
</dbReference>
<dbReference type="Proteomes" id="UP000295008">
    <property type="component" value="Unassembled WGS sequence"/>
</dbReference>
<dbReference type="EMBL" id="SLUN01000009">
    <property type="protein sequence ID" value="TCL70776.1"/>
    <property type="molecule type" value="Genomic_DNA"/>
</dbReference>
<evidence type="ECO:0000313" key="12">
    <source>
        <dbReference type="Proteomes" id="UP000295008"/>
    </source>
</evidence>
<reference evidence="11 12" key="1">
    <citation type="submission" date="2019-03" db="EMBL/GenBank/DDBJ databases">
        <title>Genomic Encyclopedia of Type Strains, Phase IV (KMG-IV): sequencing the most valuable type-strain genomes for metagenomic binning, comparative biology and taxonomic classification.</title>
        <authorList>
            <person name="Goeker M."/>
        </authorList>
    </citation>
    <scope>NUCLEOTIDE SEQUENCE [LARGE SCALE GENOMIC DNA]</scope>
    <source>
        <strain evidence="11 12">LX-B</strain>
    </source>
</reference>
<evidence type="ECO:0000256" key="4">
    <source>
        <dbReference type="ARBA" id="ARBA00022692"/>
    </source>
</evidence>
<feature type="domain" description="Tyrosine-protein kinase G-rich" evidence="10">
    <location>
        <begin position="355"/>
        <end position="430"/>
    </location>
</feature>
<dbReference type="PANTHER" id="PTHR32309:SF13">
    <property type="entry name" value="FERRIC ENTEROBACTIN TRANSPORT PROTEIN FEPE"/>
    <property type="match status" value="1"/>
</dbReference>
<feature type="domain" description="Polysaccharide chain length determinant N-terminal" evidence="9">
    <location>
        <begin position="5"/>
        <end position="97"/>
    </location>
</feature>
<evidence type="ECO:0000313" key="11">
    <source>
        <dbReference type="EMBL" id="TCL70776.1"/>
    </source>
</evidence>
<comment type="similarity">
    <text evidence="2">Belongs to the CpsC/CapA family.</text>
</comment>
<gene>
    <name evidence="11" type="ORF">EDC14_100994</name>
</gene>
<proteinExistence type="inferred from homology"/>
<dbReference type="RefSeq" id="WP_132014049.1">
    <property type="nucleotide sequence ID" value="NZ_SLUN01000009.1"/>
</dbReference>
<keyword evidence="7" id="KW-0175">Coiled coil</keyword>
<comment type="caution">
    <text evidence="11">The sequence shown here is derived from an EMBL/GenBank/DDBJ whole genome shotgun (WGS) entry which is preliminary data.</text>
</comment>
<dbReference type="OrthoDB" id="1632059at2"/>
<evidence type="ECO:0000256" key="7">
    <source>
        <dbReference type="SAM" id="Coils"/>
    </source>
</evidence>
<keyword evidence="4 8" id="KW-0812">Transmembrane</keyword>